<dbReference type="NCBIfam" id="TIGR01856">
    <property type="entry name" value="hisJ_fam"/>
    <property type="match status" value="1"/>
</dbReference>
<comment type="catalytic activity">
    <reaction evidence="7 8">
        <text>L-histidinol phosphate + H2O = L-histidinol + phosphate</text>
        <dbReference type="Rhea" id="RHEA:14465"/>
        <dbReference type="ChEBI" id="CHEBI:15377"/>
        <dbReference type="ChEBI" id="CHEBI:43474"/>
        <dbReference type="ChEBI" id="CHEBI:57699"/>
        <dbReference type="ChEBI" id="CHEBI:57980"/>
        <dbReference type="EC" id="3.1.3.15"/>
    </reaction>
</comment>
<evidence type="ECO:0000256" key="7">
    <source>
        <dbReference type="ARBA" id="ARBA00049158"/>
    </source>
</evidence>
<evidence type="ECO:0000256" key="5">
    <source>
        <dbReference type="ARBA" id="ARBA00022801"/>
    </source>
</evidence>
<keyword evidence="5 8" id="KW-0378">Hydrolase</keyword>
<sequence length="257" mass="30492">MFDTHIHTIFSTDSNMQIEDAIKYMREKNISGIVTEHMDINFPKKDSFCFNVEDYFNSYSKYRGNDLLLGIELGMKEDCFRESSDLIKNNSFDYVLGSVHLVENLDLYYEDYYRGKSKREAYIKYFEVILGNLDKFQFIDSLGHIDYIARYAKFEDKEIYYREFSDIIDEILNKVIKEGKCLELNTRRLDKDISVKNMINIYKRYNQLGGKYITIGSDAHQIEAIGSNFMTAREISQFCNLKIVYFKNRLMEYDKGF</sequence>
<keyword evidence="6 8" id="KW-0368">Histidine biosynthesis</keyword>
<dbReference type="Pfam" id="PF02811">
    <property type="entry name" value="PHP"/>
    <property type="match status" value="1"/>
</dbReference>
<evidence type="ECO:0000256" key="6">
    <source>
        <dbReference type="ARBA" id="ARBA00023102"/>
    </source>
</evidence>
<dbReference type="EC" id="3.1.3.15" evidence="3 8"/>
<dbReference type="AlphaFoldDB" id="A0A1L5F6T1"/>
<dbReference type="EMBL" id="CP018335">
    <property type="protein sequence ID" value="APM38683.1"/>
    <property type="molecule type" value="Genomic_DNA"/>
</dbReference>
<dbReference type="InterPro" id="IPR016195">
    <property type="entry name" value="Pol/histidinol_Pase-like"/>
</dbReference>
<dbReference type="NCBIfam" id="NF004086">
    <property type="entry name" value="PRK05588.1"/>
    <property type="match status" value="1"/>
</dbReference>
<dbReference type="UniPathway" id="UPA00031">
    <property type="reaction ID" value="UER00013"/>
</dbReference>
<evidence type="ECO:0000256" key="3">
    <source>
        <dbReference type="ARBA" id="ARBA00013085"/>
    </source>
</evidence>
<dbReference type="SUPFAM" id="SSF89550">
    <property type="entry name" value="PHP domain-like"/>
    <property type="match status" value="1"/>
</dbReference>
<dbReference type="GO" id="GO:0005737">
    <property type="term" value="C:cytoplasm"/>
    <property type="evidence" value="ECO:0007669"/>
    <property type="project" value="TreeGrafter"/>
</dbReference>
<reference evidence="10 11" key="1">
    <citation type="submission" date="2016-12" db="EMBL/GenBank/DDBJ databases">
        <title>Complete genome sequence of Clostridium kluyveri JZZ isolated from the pit mud of a Chinese flavor liquor-making factory.</title>
        <authorList>
            <person name="Wang Y."/>
        </authorList>
    </citation>
    <scope>NUCLEOTIDE SEQUENCE [LARGE SCALE GENOMIC DNA]</scope>
    <source>
        <strain evidence="10 11">JZZ</strain>
    </source>
</reference>
<accession>A0A1L5F6T1</accession>
<dbReference type="GO" id="GO:0004401">
    <property type="term" value="F:histidinol-phosphatase activity"/>
    <property type="evidence" value="ECO:0007669"/>
    <property type="project" value="UniProtKB-UniRule"/>
</dbReference>
<dbReference type="PANTHER" id="PTHR21039">
    <property type="entry name" value="HISTIDINOL PHOSPHATASE-RELATED"/>
    <property type="match status" value="1"/>
</dbReference>
<dbReference type="InterPro" id="IPR010140">
    <property type="entry name" value="Histidinol_P_phosphatase_HisJ"/>
</dbReference>
<proteinExistence type="inferred from homology"/>
<evidence type="ECO:0000256" key="4">
    <source>
        <dbReference type="ARBA" id="ARBA00022605"/>
    </source>
</evidence>
<evidence type="ECO:0000313" key="11">
    <source>
        <dbReference type="Proteomes" id="UP000184604"/>
    </source>
</evidence>
<evidence type="ECO:0000256" key="2">
    <source>
        <dbReference type="ARBA" id="ARBA00009152"/>
    </source>
</evidence>
<gene>
    <name evidence="10" type="ORF">BS101_07945</name>
</gene>
<dbReference type="GO" id="GO:0000105">
    <property type="term" value="P:L-histidine biosynthetic process"/>
    <property type="evidence" value="ECO:0007669"/>
    <property type="project" value="UniProtKB-UniRule"/>
</dbReference>
<organism evidence="10 11">
    <name type="scientific">Clostridium kluyveri</name>
    <dbReference type="NCBI Taxonomy" id="1534"/>
    <lineage>
        <taxon>Bacteria</taxon>
        <taxon>Bacillati</taxon>
        <taxon>Bacillota</taxon>
        <taxon>Clostridia</taxon>
        <taxon>Eubacteriales</taxon>
        <taxon>Clostridiaceae</taxon>
        <taxon>Clostridium</taxon>
    </lineage>
</organism>
<dbReference type="Proteomes" id="UP000184604">
    <property type="component" value="Chromosome"/>
</dbReference>
<dbReference type="InterPro" id="IPR004013">
    <property type="entry name" value="PHP_dom"/>
</dbReference>
<evidence type="ECO:0000259" key="9">
    <source>
        <dbReference type="Pfam" id="PF02811"/>
    </source>
</evidence>
<evidence type="ECO:0000256" key="1">
    <source>
        <dbReference type="ARBA" id="ARBA00004970"/>
    </source>
</evidence>
<feature type="domain" description="PHP" evidence="9">
    <location>
        <begin position="3"/>
        <end position="186"/>
    </location>
</feature>
<evidence type="ECO:0000313" key="10">
    <source>
        <dbReference type="EMBL" id="APM38683.1"/>
    </source>
</evidence>
<dbReference type="PANTHER" id="PTHR21039:SF0">
    <property type="entry name" value="HISTIDINOL-PHOSPHATASE"/>
    <property type="match status" value="1"/>
</dbReference>
<dbReference type="OrthoDB" id="9775255at2"/>
<dbReference type="RefSeq" id="WP_073538349.1">
    <property type="nucleotide sequence ID" value="NZ_CP018335.1"/>
</dbReference>
<protein>
    <recommendedName>
        <fullName evidence="3 8">Histidinol-phosphatase</fullName>
        <shortName evidence="8">HolPase</shortName>
        <ecNumber evidence="3 8">3.1.3.15</ecNumber>
    </recommendedName>
</protein>
<dbReference type="Gene3D" id="3.20.20.140">
    <property type="entry name" value="Metal-dependent hydrolases"/>
    <property type="match status" value="1"/>
</dbReference>
<comment type="similarity">
    <text evidence="2 8">Belongs to the PHP hydrolase family. HisK subfamily.</text>
</comment>
<name>A0A1L5F6T1_CLOKL</name>
<evidence type="ECO:0000256" key="8">
    <source>
        <dbReference type="RuleBase" id="RU366003"/>
    </source>
</evidence>
<keyword evidence="4 8" id="KW-0028">Amino-acid biosynthesis</keyword>
<comment type="pathway">
    <text evidence="1 8">Amino-acid biosynthesis; L-histidine biosynthesis; L-histidine from 5-phospho-alpha-D-ribose 1-diphosphate: step 8/9.</text>
</comment>